<keyword evidence="2" id="KW-1133">Transmembrane helix</keyword>
<protein>
    <submittedName>
        <fullName evidence="3">DUF3068 domain-containing protein</fullName>
    </submittedName>
</protein>
<organism evidence="3 4">
    <name type="scientific">Microbispora hainanensis</name>
    <dbReference type="NCBI Taxonomy" id="568844"/>
    <lineage>
        <taxon>Bacteria</taxon>
        <taxon>Bacillati</taxon>
        <taxon>Actinomycetota</taxon>
        <taxon>Actinomycetes</taxon>
        <taxon>Streptosporangiales</taxon>
        <taxon>Streptosporangiaceae</taxon>
        <taxon>Microbispora</taxon>
    </lineage>
</organism>
<feature type="compositionally biased region" description="Basic residues" evidence="1">
    <location>
        <begin position="1"/>
        <end position="31"/>
    </location>
</feature>
<reference evidence="3 4" key="1">
    <citation type="submission" date="2019-07" db="EMBL/GenBank/DDBJ databases">
        <title>Microbispora hainanensis DSM 45428.</title>
        <authorList>
            <person name="Thawai C."/>
        </authorList>
    </citation>
    <scope>NUCLEOTIDE SEQUENCE [LARGE SCALE GENOMIC DNA]</scope>
    <source>
        <strain evidence="3 4">DSM 45428</strain>
    </source>
</reference>
<keyword evidence="2" id="KW-0472">Membrane</keyword>
<feature type="transmembrane region" description="Helical" evidence="2">
    <location>
        <begin position="57"/>
        <end position="77"/>
    </location>
</feature>
<feature type="region of interest" description="Disordered" evidence="1">
    <location>
        <begin position="1"/>
        <end position="46"/>
    </location>
</feature>
<gene>
    <name evidence="3" type="ORF">FLX08_31940</name>
</gene>
<sequence length="372" mass="41649">MGGGRRARPRRARPGRRAGPRRRRALSRRARPAAGRRTGPGRGEPVTDAFVRLRRPLLLAGIAFLITVGALFHFYVYPRTTVVPLEQTRVQRLVSPSATYLDTATFRLHRDVPVQNTVAVYGDMQAGDDRTAVWVEFSSLDTRDGERVDYHERRTAFDRRTGLAVDCCGAYVDEDPGVRQTGLAFRLPARAEPRSYAMFDPLLRREEQLRFEREETVAGVPAYRYTYSAGPVKTADLPGPVPGTTVGMPEEERVAVARYTEITRTIWVEPESGLTVRTQERRRDTLRTPDQVERLVAFDADLTTSTAEVHAFAEEAARFRRWMLLTREWIPLGCALLAVLLAGGYAIGTRPVRSATAQHQQQVPGHDLANAG</sequence>
<keyword evidence="2" id="KW-0812">Transmembrane</keyword>
<name>A0A544YH54_9ACTN</name>
<evidence type="ECO:0000313" key="4">
    <source>
        <dbReference type="Proteomes" id="UP000316541"/>
    </source>
</evidence>
<evidence type="ECO:0000256" key="1">
    <source>
        <dbReference type="SAM" id="MobiDB-lite"/>
    </source>
</evidence>
<dbReference type="EMBL" id="VIRM01000053">
    <property type="protein sequence ID" value="TQS16088.1"/>
    <property type="molecule type" value="Genomic_DNA"/>
</dbReference>
<accession>A0A544YH54</accession>
<proteinExistence type="predicted"/>
<dbReference type="Pfam" id="PF11271">
    <property type="entry name" value="PorA"/>
    <property type="match status" value="1"/>
</dbReference>
<feature type="transmembrane region" description="Helical" evidence="2">
    <location>
        <begin position="329"/>
        <end position="348"/>
    </location>
</feature>
<evidence type="ECO:0000256" key="2">
    <source>
        <dbReference type="SAM" id="Phobius"/>
    </source>
</evidence>
<dbReference type="AlphaFoldDB" id="A0A544YH54"/>
<evidence type="ECO:0000313" key="3">
    <source>
        <dbReference type="EMBL" id="TQS16088.1"/>
    </source>
</evidence>
<dbReference type="Proteomes" id="UP000316541">
    <property type="component" value="Unassembled WGS sequence"/>
</dbReference>
<dbReference type="InterPro" id="IPR021424">
    <property type="entry name" value="PorA"/>
</dbReference>
<comment type="caution">
    <text evidence="3">The sequence shown here is derived from an EMBL/GenBank/DDBJ whole genome shotgun (WGS) entry which is preliminary data.</text>
</comment>